<protein>
    <submittedName>
        <fullName evidence="1 2">ABC-type amino acid transporter</fullName>
    </submittedName>
</protein>
<accession>A0A084W630</accession>
<dbReference type="AlphaFoldDB" id="A0A084W630"/>
<sequence>MDGASGSAHIPPEFKFTRIIRIGDIFGAASVSLKTIIIIIITSPFGGGQTPFARDKERSWLKRSETIRVEFEPSEGRKSCFLWCGPLASSCASALCGIKSRMSGGKNASENLFGNTSSRSRSSGISPVPRLFPVRTVVSRSPGDTGTLCAPRNEREI</sequence>
<name>A0A084W630_ANOSI</name>
<reference evidence="2" key="2">
    <citation type="submission" date="2020-05" db="UniProtKB">
        <authorList>
            <consortium name="EnsemblMetazoa"/>
        </authorList>
    </citation>
    <scope>IDENTIFICATION</scope>
</reference>
<dbReference type="VEuPathDB" id="VectorBase:ASIC013533"/>
<dbReference type="EMBL" id="ATLV01020720">
    <property type="status" value="NOT_ANNOTATED_CDS"/>
    <property type="molecule type" value="Genomic_DNA"/>
</dbReference>
<reference evidence="1 3" key="1">
    <citation type="journal article" date="2014" name="BMC Genomics">
        <title>Genome sequence of Anopheles sinensis provides insight into genetics basis of mosquito competence for malaria parasites.</title>
        <authorList>
            <person name="Zhou D."/>
            <person name="Zhang D."/>
            <person name="Ding G."/>
            <person name="Shi L."/>
            <person name="Hou Q."/>
            <person name="Ye Y."/>
            <person name="Xu Y."/>
            <person name="Zhou H."/>
            <person name="Xiong C."/>
            <person name="Li S."/>
            <person name="Yu J."/>
            <person name="Hong S."/>
            <person name="Yu X."/>
            <person name="Zou P."/>
            <person name="Chen C."/>
            <person name="Chang X."/>
            <person name="Wang W."/>
            <person name="Lv Y."/>
            <person name="Sun Y."/>
            <person name="Ma L."/>
            <person name="Shen B."/>
            <person name="Zhu C."/>
        </authorList>
    </citation>
    <scope>NUCLEOTIDE SEQUENCE [LARGE SCALE GENOMIC DNA]</scope>
</reference>
<organism evidence="1">
    <name type="scientific">Anopheles sinensis</name>
    <name type="common">Mosquito</name>
    <dbReference type="NCBI Taxonomy" id="74873"/>
    <lineage>
        <taxon>Eukaryota</taxon>
        <taxon>Metazoa</taxon>
        <taxon>Ecdysozoa</taxon>
        <taxon>Arthropoda</taxon>
        <taxon>Hexapoda</taxon>
        <taxon>Insecta</taxon>
        <taxon>Pterygota</taxon>
        <taxon>Neoptera</taxon>
        <taxon>Endopterygota</taxon>
        <taxon>Diptera</taxon>
        <taxon>Nematocera</taxon>
        <taxon>Culicoidea</taxon>
        <taxon>Culicidae</taxon>
        <taxon>Anophelinae</taxon>
        <taxon>Anopheles</taxon>
    </lineage>
</organism>
<gene>
    <name evidence="1" type="ORF">ZHAS_00013533</name>
</gene>
<evidence type="ECO:0000313" key="3">
    <source>
        <dbReference type="Proteomes" id="UP000030765"/>
    </source>
</evidence>
<evidence type="ECO:0000313" key="2">
    <source>
        <dbReference type="EnsemblMetazoa" id="ASIC013533-PA"/>
    </source>
</evidence>
<keyword evidence="3" id="KW-1185">Reference proteome</keyword>
<evidence type="ECO:0000313" key="1">
    <source>
        <dbReference type="EMBL" id="KFB45674.1"/>
    </source>
</evidence>
<dbReference type="Proteomes" id="UP000030765">
    <property type="component" value="Unassembled WGS sequence"/>
</dbReference>
<dbReference type="EnsemblMetazoa" id="ASIC013533-RA">
    <property type="protein sequence ID" value="ASIC013533-PA"/>
    <property type="gene ID" value="ASIC013533"/>
</dbReference>
<proteinExistence type="predicted"/>
<dbReference type="EMBL" id="KE525305">
    <property type="protein sequence ID" value="KFB45674.1"/>
    <property type="molecule type" value="Genomic_DNA"/>
</dbReference>